<sequence length="790" mass="88104">MSHSSPDATETIGQKRKQYSSCDTCKLRRVKCERESEDQACAKCVEKGIHCTTAGPQRKRPRTGKRIEQAKQLFGDGTHNVTWSNRGKLIPYSGTAFITPASDDGDFDLRGFDGIVARPLRRDSVDSRLYLAETVSWLSGELIDGYFSVTPFRLPLYRWKNFQEDFENAGRRPEQMAGLGGVIAHALIAYGAYASNSPAILGPGAPSLDNIDSEEVNFIHWGRQRAAVCESLVERAVRAAEEHGVFRIESNESILILLLLEILVGHGDTSDRRGRPFRAAALCHAQTMSEDETMLDEYTEMRGGGLGWLIYTRDTIHAAIFGRGPRLRDQDVEMLRGIDETDVQPVELPSIAEFTRALNGDILVWIPVIRIWDHITWMTRQIATRMAKGTRRPRESEDGPFPDDFWNELCRDLDDTTECVKRMHEHLSPMLPLKQLGHRFFQYYGRTNSLGCIFVNFLVHRGINQELKKLNQGLDQAYLVPLDDTANFGISEHEKHRAKLLQLKHEADGRMQKCARQLACLLLEFQNSISSRTAMGIITGVPMVYETFPVFAEILCTMPSMEEGGSADFPLETKVQEIGWLLSTFRSLGWSWADMADLIKYLEGQHARLVTLKSDLSVSSGQQTWMTPISSVPSCADSGASSFAPPTPESMQLRPLPDIVDQISGSYTSITNSERPTTGHALAERMQPFALFNAELPDAPAFLSLESSVPPAPPIVLHTETSVSALDLSDLFADLYTTTAAGEHADRMAQPGILPSSTPYEDLQEWESLFGDQAPVNWDFGHTGFSAQPQ</sequence>
<dbReference type="SMART" id="SM00066">
    <property type="entry name" value="GAL4"/>
    <property type="match status" value="1"/>
</dbReference>
<gene>
    <name evidence="3" type="ORF">CALVIDRAFT_596012</name>
</gene>
<dbReference type="GO" id="GO:0000981">
    <property type="term" value="F:DNA-binding transcription factor activity, RNA polymerase II-specific"/>
    <property type="evidence" value="ECO:0007669"/>
    <property type="project" value="InterPro"/>
</dbReference>
<dbReference type="Proteomes" id="UP000076738">
    <property type="component" value="Unassembled WGS sequence"/>
</dbReference>
<dbReference type="Gene3D" id="4.10.240.10">
    <property type="entry name" value="Zn(2)-C6 fungal-type DNA-binding domain"/>
    <property type="match status" value="1"/>
</dbReference>
<evidence type="ECO:0000259" key="2">
    <source>
        <dbReference type="PROSITE" id="PS50048"/>
    </source>
</evidence>
<dbReference type="EMBL" id="KV417272">
    <property type="protein sequence ID" value="KZO99413.1"/>
    <property type="molecule type" value="Genomic_DNA"/>
</dbReference>
<reference evidence="3 4" key="1">
    <citation type="journal article" date="2016" name="Mol. Biol. Evol.">
        <title>Comparative Genomics of Early-Diverging Mushroom-Forming Fungi Provides Insights into the Origins of Lignocellulose Decay Capabilities.</title>
        <authorList>
            <person name="Nagy L.G."/>
            <person name="Riley R."/>
            <person name="Tritt A."/>
            <person name="Adam C."/>
            <person name="Daum C."/>
            <person name="Floudas D."/>
            <person name="Sun H."/>
            <person name="Yadav J.S."/>
            <person name="Pangilinan J."/>
            <person name="Larsson K.H."/>
            <person name="Matsuura K."/>
            <person name="Barry K."/>
            <person name="Labutti K."/>
            <person name="Kuo R."/>
            <person name="Ohm R.A."/>
            <person name="Bhattacharya S.S."/>
            <person name="Shirouzu T."/>
            <person name="Yoshinaga Y."/>
            <person name="Martin F.M."/>
            <person name="Grigoriev I.V."/>
            <person name="Hibbett D.S."/>
        </authorList>
    </citation>
    <scope>NUCLEOTIDE SEQUENCE [LARGE SCALE GENOMIC DNA]</scope>
    <source>
        <strain evidence="3 4">TUFC12733</strain>
    </source>
</reference>
<keyword evidence="4" id="KW-1185">Reference proteome</keyword>
<feature type="domain" description="Zn(2)-C6 fungal-type" evidence="2">
    <location>
        <begin position="21"/>
        <end position="53"/>
    </location>
</feature>
<keyword evidence="1" id="KW-0539">Nucleus</keyword>
<dbReference type="InterPro" id="IPR001138">
    <property type="entry name" value="Zn2Cys6_DnaBD"/>
</dbReference>
<proteinExistence type="predicted"/>
<dbReference type="PROSITE" id="PS50048">
    <property type="entry name" value="ZN2_CY6_FUNGAL_2"/>
    <property type="match status" value="1"/>
</dbReference>
<name>A0A167Q4T7_CALVF</name>
<protein>
    <recommendedName>
        <fullName evidence="2">Zn(2)-C6 fungal-type domain-containing protein</fullName>
    </recommendedName>
</protein>
<dbReference type="GO" id="GO:0008270">
    <property type="term" value="F:zinc ion binding"/>
    <property type="evidence" value="ECO:0007669"/>
    <property type="project" value="InterPro"/>
</dbReference>
<dbReference type="STRING" id="1330018.A0A167Q4T7"/>
<dbReference type="SUPFAM" id="SSF57701">
    <property type="entry name" value="Zn2/Cys6 DNA-binding domain"/>
    <property type="match status" value="1"/>
</dbReference>
<dbReference type="PANTHER" id="PTHR31668">
    <property type="entry name" value="GLUCOSE TRANSPORT TRANSCRIPTION REGULATOR RGT1-RELATED-RELATED"/>
    <property type="match status" value="1"/>
</dbReference>
<evidence type="ECO:0000313" key="4">
    <source>
        <dbReference type="Proteomes" id="UP000076738"/>
    </source>
</evidence>
<dbReference type="Pfam" id="PF00172">
    <property type="entry name" value="Zn_clus"/>
    <property type="match status" value="1"/>
</dbReference>
<organism evidence="3 4">
    <name type="scientific">Calocera viscosa (strain TUFC12733)</name>
    <dbReference type="NCBI Taxonomy" id="1330018"/>
    <lineage>
        <taxon>Eukaryota</taxon>
        <taxon>Fungi</taxon>
        <taxon>Dikarya</taxon>
        <taxon>Basidiomycota</taxon>
        <taxon>Agaricomycotina</taxon>
        <taxon>Dacrymycetes</taxon>
        <taxon>Dacrymycetales</taxon>
        <taxon>Dacrymycetaceae</taxon>
        <taxon>Calocera</taxon>
    </lineage>
</organism>
<evidence type="ECO:0000313" key="3">
    <source>
        <dbReference type="EMBL" id="KZO99413.1"/>
    </source>
</evidence>
<evidence type="ECO:0000256" key="1">
    <source>
        <dbReference type="ARBA" id="ARBA00023242"/>
    </source>
</evidence>
<dbReference type="AlphaFoldDB" id="A0A167Q4T7"/>
<dbReference type="CDD" id="cd00067">
    <property type="entry name" value="GAL4"/>
    <property type="match status" value="1"/>
</dbReference>
<accession>A0A167Q4T7</accession>
<dbReference type="OrthoDB" id="39175at2759"/>
<dbReference type="PROSITE" id="PS00463">
    <property type="entry name" value="ZN2_CY6_FUNGAL_1"/>
    <property type="match status" value="1"/>
</dbReference>
<dbReference type="InterPro" id="IPR036864">
    <property type="entry name" value="Zn2-C6_fun-type_DNA-bd_sf"/>
</dbReference>
<dbReference type="InterPro" id="IPR050797">
    <property type="entry name" value="Carb_Metab_Trans_Reg"/>
</dbReference>